<evidence type="ECO:0000313" key="3">
    <source>
        <dbReference type="Proteomes" id="UP000024635"/>
    </source>
</evidence>
<dbReference type="EMBL" id="JARK01001339">
    <property type="protein sequence ID" value="EYC32383.1"/>
    <property type="molecule type" value="Genomic_DNA"/>
</dbReference>
<dbReference type="OrthoDB" id="255819at2759"/>
<comment type="similarity">
    <text evidence="1">Belongs to the MIF family.</text>
</comment>
<evidence type="ECO:0000256" key="1">
    <source>
        <dbReference type="ARBA" id="ARBA00005851"/>
    </source>
</evidence>
<dbReference type="Gene3D" id="3.30.429.10">
    <property type="entry name" value="Macrophage Migration Inhibitory Factor"/>
    <property type="match status" value="1"/>
</dbReference>
<dbReference type="Pfam" id="PF01187">
    <property type="entry name" value="MIF"/>
    <property type="match status" value="1"/>
</dbReference>
<dbReference type="PANTHER" id="PTHR11954:SF37">
    <property type="entry name" value="MIF-LIKE PROTEIN MIF-2"/>
    <property type="match status" value="1"/>
</dbReference>
<evidence type="ECO:0000313" key="2">
    <source>
        <dbReference type="EMBL" id="EYC32383.1"/>
    </source>
</evidence>
<reference evidence="3" key="1">
    <citation type="journal article" date="2015" name="Nat. Genet.">
        <title>The genome and transcriptome of the zoonotic hookworm Ancylostoma ceylanicum identify infection-specific gene families.</title>
        <authorList>
            <person name="Schwarz E.M."/>
            <person name="Hu Y."/>
            <person name="Antoshechkin I."/>
            <person name="Miller M.M."/>
            <person name="Sternberg P.W."/>
            <person name="Aroian R.V."/>
        </authorList>
    </citation>
    <scope>NUCLEOTIDE SEQUENCE</scope>
    <source>
        <strain evidence="3">HY135</strain>
    </source>
</reference>
<dbReference type="GO" id="GO:0005615">
    <property type="term" value="C:extracellular space"/>
    <property type="evidence" value="ECO:0007669"/>
    <property type="project" value="TreeGrafter"/>
</dbReference>
<dbReference type="AlphaFoldDB" id="A0A016W030"/>
<accession>A0A016W030</accession>
<keyword evidence="3" id="KW-1185">Reference proteome</keyword>
<gene>
    <name evidence="2" type="primary">Acey_s0003.g1541</name>
    <name evidence="2" type="ORF">Y032_0003g1541</name>
</gene>
<dbReference type="SUPFAM" id="SSF55331">
    <property type="entry name" value="Tautomerase/MIF"/>
    <property type="match status" value="1"/>
</dbReference>
<protein>
    <submittedName>
        <fullName evidence="2">Uncharacterized protein</fullName>
    </submittedName>
</protein>
<dbReference type="STRING" id="53326.A0A016W030"/>
<comment type="caution">
    <text evidence="2">The sequence shown here is derived from an EMBL/GenBank/DDBJ whole genome shotgun (WGS) entry which is preliminary data.</text>
</comment>
<organism evidence="2 3">
    <name type="scientific">Ancylostoma ceylanicum</name>
    <dbReference type="NCBI Taxonomy" id="53326"/>
    <lineage>
        <taxon>Eukaryota</taxon>
        <taxon>Metazoa</taxon>
        <taxon>Ecdysozoa</taxon>
        <taxon>Nematoda</taxon>
        <taxon>Chromadorea</taxon>
        <taxon>Rhabditida</taxon>
        <taxon>Rhabditina</taxon>
        <taxon>Rhabditomorpha</taxon>
        <taxon>Strongyloidea</taxon>
        <taxon>Ancylostomatidae</taxon>
        <taxon>Ancylostomatinae</taxon>
        <taxon>Ancylostoma</taxon>
    </lineage>
</organism>
<dbReference type="InterPro" id="IPR001398">
    <property type="entry name" value="Macrophage_inhib_fac"/>
</dbReference>
<dbReference type="GO" id="GO:0050178">
    <property type="term" value="F:phenylpyruvate tautomerase activity"/>
    <property type="evidence" value="ECO:0007669"/>
    <property type="project" value="TreeGrafter"/>
</dbReference>
<dbReference type="Proteomes" id="UP000024635">
    <property type="component" value="Unassembled WGS sequence"/>
</dbReference>
<dbReference type="GO" id="GO:0005125">
    <property type="term" value="F:cytokine activity"/>
    <property type="evidence" value="ECO:0007669"/>
    <property type="project" value="TreeGrafter"/>
</dbReference>
<dbReference type="InterPro" id="IPR014347">
    <property type="entry name" value="Tautomerase/MIF_sf"/>
</dbReference>
<proteinExistence type="inferred from homology"/>
<sequence>MPMIRFATNLPDKDVPANFEERLTEVLAETLNRPKAYIAVEVLTGQRITHGASRSPVAIIKVESIFSLSADDNIRHSQKITQFCEDTLKLPKDRVIITYFDLQPTHVGFNGTTVAAATM</sequence>
<dbReference type="PANTHER" id="PTHR11954">
    <property type="entry name" value="D-DOPACHROME DECARBOXYLASE"/>
    <property type="match status" value="1"/>
</dbReference>
<name>A0A016W030_9BILA</name>